<gene>
    <name evidence="9" type="ORF">HYC85_025040</name>
</gene>
<evidence type="ECO:0000256" key="5">
    <source>
        <dbReference type="ARBA" id="ARBA00023163"/>
    </source>
</evidence>
<evidence type="ECO:0000256" key="1">
    <source>
        <dbReference type="ARBA" id="ARBA00004123"/>
    </source>
</evidence>
<reference evidence="10" key="1">
    <citation type="journal article" date="2020" name="Nat. Commun.">
        <title>Genome assembly of wild tea tree DASZ reveals pedigree and selection history of tea varieties.</title>
        <authorList>
            <person name="Zhang W."/>
            <person name="Zhang Y."/>
            <person name="Qiu H."/>
            <person name="Guo Y."/>
            <person name="Wan H."/>
            <person name="Zhang X."/>
            <person name="Scossa F."/>
            <person name="Alseekh S."/>
            <person name="Zhang Q."/>
            <person name="Wang P."/>
            <person name="Xu L."/>
            <person name="Schmidt M.H."/>
            <person name="Jia X."/>
            <person name="Li D."/>
            <person name="Zhu A."/>
            <person name="Guo F."/>
            <person name="Chen W."/>
            <person name="Ni D."/>
            <person name="Usadel B."/>
            <person name="Fernie A.R."/>
            <person name="Wen W."/>
        </authorList>
    </citation>
    <scope>NUCLEOTIDE SEQUENCE [LARGE SCALE GENOMIC DNA]</scope>
    <source>
        <strain evidence="10">cv. G240</strain>
    </source>
</reference>
<reference evidence="9 10" key="2">
    <citation type="submission" date="2020-07" db="EMBL/GenBank/DDBJ databases">
        <title>Genome assembly of wild tea tree DASZ reveals pedigree and selection history of tea varieties.</title>
        <authorList>
            <person name="Zhang W."/>
        </authorList>
    </citation>
    <scope>NUCLEOTIDE SEQUENCE [LARGE SCALE GENOMIC DNA]</scope>
    <source>
        <strain evidence="10">cv. G240</strain>
        <tissue evidence="9">Leaf</tissue>
    </source>
</reference>
<sequence>MEARPALSIQSSSTGQLSNLGASGALSSSLPILPSEEKYPQLPDSQQVSMEREINANSVGLLSSLPSNSEVAGPMFSSMSGFSNNLHFSSIAHLEKHSRKYPFISQSSKSGTSMPLDRCDSGMLQSTASSNNYSWCADSPPDFFNYPVNAPTRNCQIGSCNNGVCTMATEDLSKRTDWHDWADQLINDDDSLTTNWNELFVDSSVEDPEPKIAYQGVKPSTNFLAVQPQVPQQIPAPSGEPCGVLSSTTSASSAPIKPRMRWTPELHEAFVEAVNKLGGSEKATPKGVLKLMKVESLTIYHVKSHLQKYRTARYRPESSDGSSEKRLTPIEELTSLDLKMGIDITEALRLQVEVQKRLHDQLEIQRKLQLRIEEQGRNLQMMFEKQCKGGDFLKTSSSSALENPSSAEMMDAIPNSPTSNNESGASQLDQQESENAKVNANTASVQVSSKLGEKQKAPGSEASEDLEANVVGGSSSQPSRRAKPEFALEETSSEEATGKISGILKNSKSKKVSVERFQ</sequence>
<proteinExistence type="inferred from homology"/>
<dbReference type="Pfam" id="PF00249">
    <property type="entry name" value="Myb_DNA-binding"/>
    <property type="match status" value="1"/>
</dbReference>
<evidence type="ECO:0000259" key="8">
    <source>
        <dbReference type="PROSITE" id="PS51294"/>
    </source>
</evidence>
<comment type="subcellular location">
    <subcellularLocation>
        <location evidence="1">Nucleus</location>
    </subcellularLocation>
</comment>
<dbReference type="InterPro" id="IPR009057">
    <property type="entry name" value="Homeodomain-like_sf"/>
</dbReference>
<evidence type="ECO:0000256" key="4">
    <source>
        <dbReference type="ARBA" id="ARBA00023054"/>
    </source>
</evidence>
<dbReference type="InterPro" id="IPR017930">
    <property type="entry name" value="Myb_dom"/>
</dbReference>
<evidence type="ECO:0000256" key="7">
    <source>
        <dbReference type="SAM" id="MobiDB-lite"/>
    </source>
</evidence>
<feature type="compositionally biased region" description="Polar residues" evidence="7">
    <location>
        <begin position="415"/>
        <end position="430"/>
    </location>
</feature>
<keyword evidence="6" id="KW-0539">Nucleus</keyword>
<dbReference type="FunFam" id="1.10.10.60:FF:000002">
    <property type="entry name" value="Myb family transcription factor"/>
    <property type="match status" value="1"/>
</dbReference>
<keyword evidence="10" id="KW-1185">Reference proteome</keyword>
<dbReference type="PANTHER" id="PTHR31499:SF80">
    <property type="entry name" value="HTH MYB-TYPE DOMAIN-CONTAINING PROTEIN"/>
    <property type="match status" value="1"/>
</dbReference>
<dbReference type="AlphaFoldDB" id="A0A7J7GDP3"/>
<feature type="region of interest" description="Disordered" evidence="7">
    <location>
        <begin position="1"/>
        <end position="20"/>
    </location>
</feature>
<feature type="domain" description="HTH myb-type" evidence="8">
    <location>
        <begin position="254"/>
        <end position="314"/>
    </location>
</feature>
<dbReference type="GO" id="GO:0005634">
    <property type="term" value="C:nucleus"/>
    <property type="evidence" value="ECO:0007669"/>
    <property type="project" value="UniProtKB-SubCell"/>
</dbReference>
<feature type="compositionally biased region" description="Polar residues" evidence="7">
    <location>
        <begin position="436"/>
        <end position="449"/>
    </location>
</feature>
<dbReference type="InterPro" id="IPR006447">
    <property type="entry name" value="Myb_dom_plants"/>
</dbReference>
<dbReference type="EMBL" id="JACBKZ010000012">
    <property type="protein sequence ID" value="KAF5937534.1"/>
    <property type="molecule type" value="Genomic_DNA"/>
</dbReference>
<feature type="region of interest" description="Disordered" evidence="7">
    <location>
        <begin position="394"/>
        <end position="501"/>
    </location>
</feature>
<comment type="caution">
    <text evidence="9">The sequence shown here is derived from an EMBL/GenBank/DDBJ whole genome shotgun (WGS) entry which is preliminary data.</text>
</comment>
<dbReference type="Pfam" id="PF14379">
    <property type="entry name" value="Myb_CC_LHEQLE"/>
    <property type="match status" value="1"/>
</dbReference>
<evidence type="ECO:0000256" key="2">
    <source>
        <dbReference type="ARBA" id="ARBA00006783"/>
    </source>
</evidence>
<dbReference type="GO" id="GO:0003677">
    <property type="term" value="F:DNA binding"/>
    <property type="evidence" value="ECO:0007669"/>
    <property type="project" value="InterPro"/>
</dbReference>
<evidence type="ECO:0000256" key="3">
    <source>
        <dbReference type="ARBA" id="ARBA00023015"/>
    </source>
</evidence>
<dbReference type="InterPro" id="IPR046955">
    <property type="entry name" value="PHR1-like"/>
</dbReference>
<accession>A0A7J7GDP3</accession>
<evidence type="ECO:0000256" key="6">
    <source>
        <dbReference type="ARBA" id="ARBA00023242"/>
    </source>
</evidence>
<dbReference type="NCBIfam" id="TIGR01557">
    <property type="entry name" value="myb_SHAQKYF"/>
    <property type="match status" value="1"/>
</dbReference>
<dbReference type="PROSITE" id="PS51294">
    <property type="entry name" value="HTH_MYB"/>
    <property type="match status" value="1"/>
</dbReference>
<dbReference type="GO" id="GO:0003700">
    <property type="term" value="F:DNA-binding transcription factor activity"/>
    <property type="evidence" value="ECO:0007669"/>
    <property type="project" value="InterPro"/>
</dbReference>
<dbReference type="SUPFAM" id="SSF46689">
    <property type="entry name" value="Homeodomain-like"/>
    <property type="match status" value="1"/>
</dbReference>
<comment type="similarity">
    <text evidence="2">Belongs to the MYB-CC family.</text>
</comment>
<evidence type="ECO:0000313" key="9">
    <source>
        <dbReference type="EMBL" id="KAF5937534.1"/>
    </source>
</evidence>
<evidence type="ECO:0000313" key="10">
    <source>
        <dbReference type="Proteomes" id="UP000593564"/>
    </source>
</evidence>
<keyword evidence="4" id="KW-0175">Coiled coil</keyword>
<feature type="compositionally biased region" description="Low complexity" evidence="7">
    <location>
        <begin position="396"/>
        <end position="408"/>
    </location>
</feature>
<keyword evidence="3" id="KW-0805">Transcription regulation</keyword>
<name>A0A7J7GDP3_CAMSI</name>
<protein>
    <recommendedName>
        <fullName evidence="8">HTH myb-type domain-containing protein</fullName>
    </recommendedName>
</protein>
<dbReference type="Proteomes" id="UP000593564">
    <property type="component" value="Unassembled WGS sequence"/>
</dbReference>
<dbReference type="Gene3D" id="1.10.10.60">
    <property type="entry name" value="Homeodomain-like"/>
    <property type="match status" value="1"/>
</dbReference>
<dbReference type="PANTHER" id="PTHR31499">
    <property type="entry name" value="MYB FAMILY TRANSCRIPTION FACTOR PHL11"/>
    <property type="match status" value="1"/>
</dbReference>
<organism evidence="9 10">
    <name type="scientific">Camellia sinensis</name>
    <name type="common">Tea plant</name>
    <name type="synonym">Thea sinensis</name>
    <dbReference type="NCBI Taxonomy" id="4442"/>
    <lineage>
        <taxon>Eukaryota</taxon>
        <taxon>Viridiplantae</taxon>
        <taxon>Streptophyta</taxon>
        <taxon>Embryophyta</taxon>
        <taxon>Tracheophyta</taxon>
        <taxon>Spermatophyta</taxon>
        <taxon>Magnoliopsida</taxon>
        <taxon>eudicotyledons</taxon>
        <taxon>Gunneridae</taxon>
        <taxon>Pentapetalae</taxon>
        <taxon>asterids</taxon>
        <taxon>Ericales</taxon>
        <taxon>Theaceae</taxon>
        <taxon>Camellia</taxon>
    </lineage>
</organism>
<dbReference type="InterPro" id="IPR001005">
    <property type="entry name" value="SANT/Myb"/>
</dbReference>
<keyword evidence="5" id="KW-0804">Transcription</keyword>
<dbReference type="InterPro" id="IPR025756">
    <property type="entry name" value="Myb_CC_LHEQLE"/>
</dbReference>